<dbReference type="InterPro" id="IPR001017">
    <property type="entry name" value="DH_E1"/>
</dbReference>
<evidence type="ECO:0000256" key="3">
    <source>
        <dbReference type="ARBA" id="ARBA00023052"/>
    </source>
</evidence>
<dbReference type="SUPFAM" id="SSF52518">
    <property type="entry name" value="Thiamin diphosphate-binding fold (THDP-binding)"/>
    <property type="match status" value="1"/>
</dbReference>
<dbReference type="GO" id="GO:0009083">
    <property type="term" value="P:branched-chain amino acid catabolic process"/>
    <property type="evidence" value="ECO:0007669"/>
    <property type="project" value="TreeGrafter"/>
</dbReference>
<dbReference type="EMBL" id="CP015220">
    <property type="protein sequence ID" value="AMY22447.1"/>
    <property type="molecule type" value="Genomic_DNA"/>
</dbReference>
<dbReference type="CDD" id="cd02000">
    <property type="entry name" value="TPP_E1_PDC_ADC_BCADC"/>
    <property type="match status" value="1"/>
</dbReference>
<evidence type="ECO:0000313" key="6">
    <source>
        <dbReference type="Proteomes" id="UP000076038"/>
    </source>
</evidence>
<organism evidence="5 6">
    <name type="scientific">Rhodococcoides fascians</name>
    <name type="common">Rhodococcus fascians</name>
    <dbReference type="NCBI Taxonomy" id="1828"/>
    <lineage>
        <taxon>Bacteria</taxon>
        <taxon>Bacillati</taxon>
        <taxon>Actinomycetota</taxon>
        <taxon>Actinomycetes</taxon>
        <taxon>Mycobacteriales</taxon>
        <taxon>Nocardiaceae</taxon>
        <taxon>Rhodococcoides</taxon>
    </lineage>
</organism>
<comment type="cofactor">
    <cofactor evidence="1">
        <name>thiamine diphosphate</name>
        <dbReference type="ChEBI" id="CHEBI:58937"/>
    </cofactor>
</comment>
<dbReference type="PATRIC" id="fig|1653479.3.peg.1153"/>
<dbReference type="GO" id="GO:0003863">
    <property type="term" value="F:branched-chain 2-oxo acid dehydrogenase activity"/>
    <property type="evidence" value="ECO:0007669"/>
    <property type="project" value="UniProtKB-EC"/>
</dbReference>
<keyword evidence="6" id="KW-1185">Reference proteome</keyword>
<proteinExistence type="predicted"/>
<accession>A0A143QJA8</accession>
<keyword evidence="2 5" id="KW-0560">Oxidoreductase</keyword>
<dbReference type="Pfam" id="PF00676">
    <property type="entry name" value="E1_dh"/>
    <property type="match status" value="1"/>
</dbReference>
<dbReference type="NCBIfam" id="TIGR03181">
    <property type="entry name" value="PDH_E1_alph_x"/>
    <property type="match status" value="1"/>
</dbReference>
<dbReference type="PANTHER" id="PTHR43380:SF1">
    <property type="entry name" value="2-OXOISOVALERATE DEHYDROGENASE SUBUNIT ALPHA, MITOCHONDRIAL"/>
    <property type="match status" value="1"/>
</dbReference>
<feature type="domain" description="Dehydrogenase E1 component" evidence="4">
    <location>
        <begin position="50"/>
        <end position="322"/>
    </location>
</feature>
<reference evidence="5 6" key="1">
    <citation type="journal article" date="2016" name="Genome Announc.">
        <title>Complete Genome and Plasmid Sequences for Rhodococcus fascians D188 and Draft Sequences for Rhodococcus Isolates PBTS 1 and PBTS 2.</title>
        <authorList>
            <person name="Stamler R.A."/>
            <person name="Vereecke D."/>
            <person name="Zhang Y."/>
            <person name="Schilkey F."/>
            <person name="Devitt N."/>
            <person name="Randall J.J."/>
        </authorList>
    </citation>
    <scope>NUCLEOTIDE SEQUENCE [LARGE SCALE GENOMIC DNA]</scope>
    <source>
        <strain evidence="5 6">PBTS2</strain>
    </source>
</reference>
<dbReference type="EC" id="1.2.4.4" evidence="5"/>
<dbReference type="RefSeq" id="WP_032399341.1">
    <property type="nucleotide sequence ID" value="NZ_CAKKLU010000001.1"/>
</dbReference>
<evidence type="ECO:0000259" key="4">
    <source>
        <dbReference type="Pfam" id="PF00676"/>
    </source>
</evidence>
<dbReference type="InterPro" id="IPR017596">
    <property type="entry name" value="PdhA/BkdA"/>
</dbReference>
<keyword evidence="3" id="KW-0786">Thiamine pyrophosphate</keyword>
<protein>
    <submittedName>
        <fullName evidence="5">3-methyl-2-oxobutanoate dehydrogenase subunit alpha</fullName>
        <ecNumber evidence="5">1.2.4.4</ecNumber>
    </submittedName>
</protein>
<sequence length="371" mass="40315">MTTVEKVPATSYQQFMPADRPVQYLAPDGTGVDSAARYAHPSNERLLEMYRSMVHGRRFDQQATALTKQGRLAVYPSSRGQEACQIAAALCLGEQDWMFPTYRDSMALAARGVDQVELLGMLAGYWHCGYDPTAYKVAPQCTPLATQLLHATGFAYAEAKQGRDTIALAFCGDGATSEGDFHEALNFAAVFRAPVIFLVQNNGFAISVPLARQTAAPSLSHKGVGYGIGSEQVDGNDPIAMMAVMDEAVKYVRAGKGPVVVEAHTYRMDAHTNADDATRYRKADEVEGWLARDPLSRLDSYLEAQGLLTDELREQMTVSADADAAALRAGMNVEQDVDPEDLFRFVYSSPTPGLIEQRNQVAAEIAAGELS</sequence>
<evidence type="ECO:0000256" key="2">
    <source>
        <dbReference type="ARBA" id="ARBA00023002"/>
    </source>
</evidence>
<gene>
    <name evidence="5" type="primary">bkdA_1</name>
    <name evidence="5" type="ORF">A3Q41_01136</name>
</gene>
<evidence type="ECO:0000256" key="1">
    <source>
        <dbReference type="ARBA" id="ARBA00001964"/>
    </source>
</evidence>
<evidence type="ECO:0000313" key="5">
    <source>
        <dbReference type="EMBL" id="AMY22447.1"/>
    </source>
</evidence>
<reference evidence="6" key="2">
    <citation type="submission" date="2016-04" db="EMBL/GenBank/DDBJ databases">
        <title>Complete Genome and Plasmid Sequences for Rhodococcus fascians D188 and Draft Sequences for Rhodococcus spp. Isolates PBTS 1 and PBTS 2.</title>
        <authorList>
            <person name="Stamer R."/>
            <person name="Vereecke D."/>
            <person name="Zhang Y."/>
            <person name="Schilkey F."/>
            <person name="Devitt N."/>
            <person name="Randall J."/>
        </authorList>
    </citation>
    <scope>NUCLEOTIDE SEQUENCE [LARGE SCALE GENOMIC DNA]</scope>
    <source>
        <strain evidence="6">PBTS2</strain>
    </source>
</reference>
<dbReference type="InterPro" id="IPR029061">
    <property type="entry name" value="THDP-binding"/>
</dbReference>
<dbReference type="InterPro" id="IPR050771">
    <property type="entry name" value="Alpha-ketoacid_DH_E1_comp"/>
</dbReference>
<dbReference type="Proteomes" id="UP000076038">
    <property type="component" value="Chromosome"/>
</dbReference>
<dbReference type="PANTHER" id="PTHR43380">
    <property type="entry name" value="2-OXOISOVALERATE DEHYDROGENASE SUBUNIT ALPHA, MITOCHONDRIAL"/>
    <property type="match status" value="1"/>
</dbReference>
<dbReference type="KEGG" id="rhs:A3Q41_01136"/>
<dbReference type="OrthoDB" id="9766715at2"/>
<dbReference type="AlphaFoldDB" id="A0A143QJA8"/>
<dbReference type="GO" id="GO:0000287">
    <property type="term" value="F:magnesium ion binding"/>
    <property type="evidence" value="ECO:0007669"/>
    <property type="project" value="UniProtKB-ARBA"/>
</dbReference>
<name>A0A143QJA8_RHOFA</name>
<dbReference type="Gene3D" id="3.40.50.970">
    <property type="match status" value="1"/>
</dbReference>